<dbReference type="Proteomes" id="UP001494588">
    <property type="component" value="Unassembled WGS sequence"/>
</dbReference>
<sequence>MIDDAQLLAYVDGELSAEDCDAVKVALSQSVGARAKVELLRASRVDYAAAFASRPLPPVPESLRQSIDDLIRTHRIQSGAYHTAPQPERARHAHARRGIPPWLAAACAASAFACGVLIRPGVPAAGSTQTAANPDVSPWVTAAIAYQKLFTRETVAYVKDDAATLRKIVSDIREHDHLPLRIPDLSSAGLTFKAVQRLRFDDKPLLQIVYLPKSGPPVALCVTKDSRPDHPVGMRAVDTFDVAMWRQAELSYALIGNPQDVNLAALANRISNSDVTPLF</sequence>
<organism evidence="1 2">
    <name type="scientific">Paraburkholderia sabiae</name>
    <dbReference type="NCBI Taxonomy" id="273251"/>
    <lineage>
        <taxon>Bacteria</taxon>
        <taxon>Pseudomonadati</taxon>
        <taxon>Pseudomonadota</taxon>
        <taxon>Betaproteobacteria</taxon>
        <taxon>Burkholderiales</taxon>
        <taxon>Burkholderiaceae</taxon>
        <taxon>Paraburkholderia</taxon>
    </lineage>
</organism>
<gene>
    <name evidence="1" type="ORF">V4C55_10080</name>
</gene>
<proteinExistence type="predicted"/>
<protein>
    <submittedName>
        <fullName evidence="1">Anti-sigma factor</fullName>
    </submittedName>
</protein>
<comment type="caution">
    <text evidence="1">The sequence shown here is derived from an EMBL/GenBank/DDBJ whole genome shotgun (WGS) entry which is preliminary data.</text>
</comment>
<dbReference type="EMBL" id="JAZHGC010000007">
    <property type="protein sequence ID" value="MEM5286061.1"/>
    <property type="molecule type" value="Genomic_DNA"/>
</dbReference>
<evidence type="ECO:0000313" key="2">
    <source>
        <dbReference type="Proteomes" id="UP001494588"/>
    </source>
</evidence>
<keyword evidence="2" id="KW-1185">Reference proteome</keyword>
<accession>A0ABU9Q9G1</accession>
<reference evidence="1 2" key="1">
    <citation type="submission" date="2024-01" db="EMBL/GenBank/DDBJ databases">
        <title>The diversity of rhizobia nodulating Mimosa spp. in eleven states of Brazil covering several biomes is determined by host plant, location, and edaphic factors.</title>
        <authorList>
            <person name="Rouws L."/>
            <person name="Barauna A."/>
            <person name="Beukes C."/>
            <person name="De Faria S.M."/>
            <person name="Gross E."/>
            <person name="Dos Reis Junior F.B."/>
            <person name="Simon M."/>
            <person name="Maluk M."/>
            <person name="Odee D.W."/>
            <person name="Kenicer G."/>
            <person name="Young J.P.W."/>
            <person name="Reis V.M."/>
            <person name="Zilli J."/>
            <person name="James E.K."/>
        </authorList>
    </citation>
    <scope>NUCLEOTIDE SEQUENCE [LARGE SCALE GENOMIC DNA]</scope>
    <source>
        <strain evidence="1 2">JPY77</strain>
    </source>
</reference>
<evidence type="ECO:0000313" key="1">
    <source>
        <dbReference type="EMBL" id="MEM5286061.1"/>
    </source>
</evidence>
<name>A0ABU9Q9G1_9BURK</name>